<proteinExistence type="predicted"/>
<keyword evidence="3" id="KW-0274">FAD</keyword>
<name>A0A2J7Z4K5_STRMQ</name>
<dbReference type="Gene3D" id="3.50.50.60">
    <property type="entry name" value="FAD/NAD(P)-binding domain"/>
    <property type="match status" value="1"/>
</dbReference>
<dbReference type="InterPro" id="IPR036188">
    <property type="entry name" value="FAD/NAD-bd_sf"/>
</dbReference>
<evidence type="ECO:0000313" key="5">
    <source>
        <dbReference type="EMBL" id="PNG95211.1"/>
    </source>
</evidence>
<dbReference type="RefSeq" id="WP_250850492.1">
    <property type="nucleotide sequence ID" value="NZ_LJIW01000001.1"/>
</dbReference>
<keyword evidence="2" id="KW-0285">Flavoprotein</keyword>
<gene>
    <name evidence="5" type="ORF">SMF913_11236</name>
</gene>
<protein>
    <recommendedName>
        <fullName evidence="4">FAD-binding domain-containing protein</fullName>
    </recommendedName>
</protein>
<feature type="domain" description="FAD-binding" evidence="4">
    <location>
        <begin position="18"/>
        <end position="355"/>
    </location>
</feature>
<dbReference type="Proteomes" id="UP000236520">
    <property type="component" value="Unassembled WGS sequence"/>
</dbReference>
<dbReference type="SUPFAM" id="SSF51905">
    <property type="entry name" value="FAD/NAD(P)-binding domain"/>
    <property type="match status" value="1"/>
</dbReference>
<dbReference type="PANTHER" id="PTHR43004:SF19">
    <property type="entry name" value="BINDING MONOOXYGENASE, PUTATIVE (JCVI)-RELATED"/>
    <property type="match status" value="1"/>
</dbReference>
<dbReference type="PANTHER" id="PTHR43004">
    <property type="entry name" value="TRK SYSTEM POTASSIUM UPTAKE PROTEIN"/>
    <property type="match status" value="1"/>
</dbReference>
<dbReference type="Pfam" id="PF01494">
    <property type="entry name" value="FAD_binding_3"/>
    <property type="match status" value="1"/>
</dbReference>
<comment type="caution">
    <text evidence="5">The sequence shown here is derived from an EMBL/GenBank/DDBJ whole genome shotgun (WGS) entry which is preliminary data.</text>
</comment>
<dbReference type="InterPro" id="IPR002938">
    <property type="entry name" value="FAD-bd"/>
</dbReference>
<dbReference type="Pfam" id="PF21274">
    <property type="entry name" value="Rng_hyd_C"/>
    <property type="match status" value="1"/>
</dbReference>
<keyword evidence="6" id="KW-1185">Reference proteome</keyword>
<accession>A0A2J7Z4K5</accession>
<dbReference type="Gene3D" id="3.40.30.120">
    <property type="match status" value="1"/>
</dbReference>
<organism evidence="5 6">
    <name type="scientific">Streptomyces malaysiensis</name>
    <dbReference type="NCBI Taxonomy" id="92644"/>
    <lineage>
        <taxon>Bacteria</taxon>
        <taxon>Bacillati</taxon>
        <taxon>Actinomycetota</taxon>
        <taxon>Actinomycetes</taxon>
        <taxon>Kitasatosporales</taxon>
        <taxon>Streptomycetaceae</taxon>
        <taxon>Streptomyces</taxon>
        <taxon>Streptomyces violaceusniger group</taxon>
    </lineage>
</organism>
<dbReference type="GO" id="GO:0016709">
    <property type="term" value="F:oxidoreductase activity, acting on paired donors, with incorporation or reduction of molecular oxygen, NAD(P)H as one donor, and incorporation of one atom of oxygen"/>
    <property type="evidence" value="ECO:0007669"/>
    <property type="project" value="UniProtKB-ARBA"/>
</dbReference>
<evidence type="ECO:0000256" key="3">
    <source>
        <dbReference type="ARBA" id="ARBA00022827"/>
    </source>
</evidence>
<evidence type="ECO:0000256" key="2">
    <source>
        <dbReference type="ARBA" id="ARBA00022630"/>
    </source>
</evidence>
<dbReference type="GO" id="GO:0071949">
    <property type="term" value="F:FAD binding"/>
    <property type="evidence" value="ECO:0007669"/>
    <property type="project" value="InterPro"/>
</dbReference>
<sequence>MTAPARPHDEAHPDIHHTDVVVVGGGPTGMTLAGDLARAGHAVTVLERRAAIHPSSRAFVTMARTLEVLDSRGLADDLLADANTTEGVRLFAGATLDLTHLPSRHRYGMITPQTHVDQALERYARDQGAQVLRGTEVTGLAQDADAVTVTARPEGGGPASTWRAPYVVGADGTHSTVRDLLGADFPGKTVLSSAVLADVRLADGPAGNGLTLGNTRDVFGFLVPYGKARPGWYRSMTWDRHRQLPDRAPVEEAEVTRVLAEAMGRDVGVREIGWHSRFHCDERQVRSYRHGRVFLAGDAAHTHSPMGGQGMNTGIQDAANLAWKLDLALGGADPAILDTYHRERHPIGRRVLRQSGAMMRAVTLRPRPARWLRDHLAPAVLSLGRARDTIAGSFSGVTLRYPRERHQHALVGTRATEVPLAEGRLTELQRAGGFLLIREEGASPIEAPVSQAQRVDSGPALLVRPDGYIAWAGSGVRTNGPDGWQAAWRAWTGPAAEAVHTRR</sequence>
<evidence type="ECO:0000259" key="4">
    <source>
        <dbReference type="Pfam" id="PF01494"/>
    </source>
</evidence>
<dbReference type="InterPro" id="IPR050641">
    <property type="entry name" value="RIFMO-like"/>
</dbReference>
<comment type="cofactor">
    <cofactor evidence="1">
        <name>FAD</name>
        <dbReference type="ChEBI" id="CHEBI:57692"/>
    </cofactor>
</comment>
<dbReference type="Gene3D" id="3.30.70.2450">
    <property type="match status" value="1"/>
</dbReference>
<reference evidence="5 6" key="1">
    <citation type="submission" date="2015-09" db="EMBL/GenBank/DDBJ databases">
        <title>Genome sequence, genome mining and natural product profiling of a biocontrol bacterium Streptomyces malaysiensis F913.</title>
        <authorList>
            <person name="Xu Y."/>
            <person name="Wei J."/>
            <person name="Xie J."/>
            <person name="Li T."/>
            <person name="Zhou Z."/>
        </authorList>
    </citation>
    <scope>NUCLEOTIDE SEQUENCE [LARGE SCALE GENOMIC DNA]</scope>
    <source>
        <strain evidence="5 6">F913</strain>
    </source>
</reference>
<evidence type="ECO:0000313" key="6">
    <source>
        <dbReference type="Proteomes" id="UP000236520"/>
    </source>
</evidence>
<dbReference type="PRINTS" id="PR00420">
    <property type="entry name" value="RNGMNOXGNASE"/>
</dbReference>
<dbReference type="AlphaFoldDB" id="A0A2J7Z4K5"/>
<evidence type="ECO:0000256" key="1">
    <source>
        <dbReference type="ARBA" id="ARBA00001974"/>
    </source>
</evidence>
<dbReference type="EMBL" id="LJIW01000001">
    <property type="protein sequence ID" value="PNG95211.1"/>
    <property type="molecule type" value="Genomic_DNA"/>
</dbReference>